<dbReference type="InParanoid" id="A0A0G4EM10"/>
<feature type="transmembrane region" description="Helical" evidence="2">
    <location>
        <begin position="700"/>
        <end position="722"/>
    </location>
</feature>
<evidence type="ECO:0000256" key="1">
    <source>
        <dbReference type="SAM" id="MobiDB-lite"/>
    </source>
</evidence>
<gene>
    <name evidence="3" type="ORF">Vbra_5251</name>
</gene>
<feature type="transmembrane region" description="Helical" evidence="2">
    <location>
        <begin position="623"/>
        <end position="643"/>
    </location>
</feature>
<feature type="transmembrane region" description="Helical" evidence="2">
    <location>
        <begin position="525"/>
        <end position="545"/>
    </location>
</feature>
<feature type="transmembrane region" description="Helical" evidence="2">
    <location>
        <begin position="1136"/>
        <end position="1155"/>
    </location>
</feature>
<feature type="transmembrane region" description="Helical" evidence="2">
    <location>
        <begin position="591"/>
        <end position="611"/>
    </location>
</feature>
<feature type="transmembrane region" description="Helical" evidence="2">
    <location>
        <begin position="1024"/>
        <end position="1043"/>
    </location>
</feature>
<feature type="transmembrane region" description="Helical" evidence="2">
    <location>
        <begin position="486"/>
        <end position="505"/>
    </location>
</feature>
<feature type="transmembrane region" description="Helical" evidence="2">
    <location>
        <begin position="669"/>
        <end position="688"/>
    </location>
</feature>
<keyword evidence="2" id="KW-1133">Transmembrane helix</keyword>
<evidence type="ECO:0000313" key="3">
    <source>
        <dbReference type="EMBL" id="CEL98465.1"/>
    </source>
</evidence>
<protein>
    <submittedName>
        <fullName evidence="3">Uncharacterized protein</fullName>
    </submittedName>
</protein>
<dbReference type="EMBL" id="CDMY01000271">
    <property type="protein sequence ID" value="CEL98465.1"/>
    <property type="molecule type" value="Genomic_DNA"/>
</dbReference>
<sequence>MDEEPVPESQQPPEATEGDEAGAAEGQEPHGEEMDEPSTVPVEAGGGDAAAEEEQQDTQQPQQQEEEEEGQGGAEGVGEVQQPPEGEEPQVDEDTMEREQPHEDFPVAEQPADEAEQPAEPAPHEAEMEPVSDIPRPHETDVVEHGAEGMPETFEGEGPVDEGLPRPADQEIAGVGEGAGEAVAEAEREQPHHVEREADEEREAPPPPLEDSALAYAEAEQTVEDILRAAGGEKEDVEPYGEAEREDAAEREMGQLEEGQEIGHGEEEDAYAEATAAEAEPTQDEGVEATPFVRAPHDEEDVEAEEAEDREPPPEEEEAEEHLASAPHQDAAPLLDDSVGEESPTARTEGPSALETAQEMLEEAGQDRSPSSYGASLLPPPGVVPADSPRTAARKAVKFGEESPSSAAEPAEVVAVDPFRAIVSVSTVDAESKERSSVVISIPQRAITDAHSSSASSGRPSRSLSQSSQLSMYLQGGYRHVKFSRVQLATTFIVLVSIILWTSIFDGAVVLEKDARTTIDTLTKLMQGIGDFLLLACFTQLVFYINLWKEGAPPPPWALLGVALALVVAYGAVSIGLSIAMSDFPLYQPSLLAVTLPLLMAVYFFWAHQVYPNRAKKHLQQRCIFVAIFLIPGVGGFCALRGLEGTIIGALDPGEDVSVSDLSGMSGNVWVGLFFLTLWMVLGAYTWSGKSMGRLRDPTPLFLLPFIVIAVTPILLGEIYTLGVDLLVDRLPGFRKHDWFIMERRDTTFSGYFFLTFVLFIILQAILRSGLNRLSRRSLFMRKVAATVGVGVTYFGDLLLAMWVVCSPPVALAIDVDVDPRVSTDPSAVEAERPPVTEVSVRPSAAFWVLSFAILIRNIIRDGCLGDDIGETSLAGWNTCRMNNYFCPPMPMLTRTCFGFCDATVRPQGRWGQFLSRMRSAFGWFGAYDTDEDRRMDHFHIAQAHILAQHAMAIFPVVLVTLETWLCYGGDANSKFRTPMLHLVNLMAAPPTTTTDDGDDVLLRNDCRKVDAEGWRVQEDLRRFAVLQGVIFMVLVYVGLILVRMIQTRKMRGSAVIMPAEWRGGGFFGQNLDDAQDPYGASFASSSDSSPSAARPTAWGQDAVTFGRQDSGRSHMNFVEQLDDSARQLMIDRPQLFLLLAIAVWATYQAMAIMYDTNLRIAGEMDLPTIPSQCISTTVP</sequence>
<keyword evidence="4" id="KW-1185">Reference proteome</keyword>
<keyword evidence="2" id="KW-0812">Transmembrane</keyword>
<accession>A0A0G4EM10</accession>
<feature type="compositionally biased region" description="Basic and acidic residues" evidence="1">
    <location>
        <begin position="185"/>
        <end position="196"/>
    </location>
</feature>
<feature type="compositionally biased region" description="Acidic residues" evidence="1">
    <location>
        <begin position="85"/>
        <end position="96"/>
    </location>
</feature>
<organism evidence="3 4">
    <name type="scientific">Vitrella brassicaformis (strain CCMP3155)</name>
    <dbReference type="NCBI Taxonomy" id="1169540"/>
    <lineage>
        <taxon>Eukaryota</taxon>
        <taxon>Sar</taxon>
        <taxon>Alveolata</taxon>
        <taxon>Colpodellida</taxon>
        <taxon>Vitrellaceae</taxon>
        <taxon>Vitrella</taxon>
    </lineage>
</organism>
<feature type="transmembrane region" description="Helical" evidence="2">
    <location>
        <begin position="749"/>
        <end position="767"/>
    </location>
</feature>
<feature type="region of interest" description="Disordered" evidence="1">
    <location>
        <begin position="1"/>
        <end position="390"/>
    </location>
</feature>
<name>A0A0G4EM10_VITBC</name>
<proteinExistence type="predicted"/>
<feature type="compositionally biased region" description="Basic and acidic residues" evidence="1">
    <location>
        <begin position="135"/>
        <end position="147"/>
    </location>
</feature>
<keyword evidence="2" id="KW-0472">Membrane</keyword>
<feature type="transmembrane region" description="Helical" evidence="2">
    <location>
        <begin position="779"/>
        <end position="805"/>
    </location>
</feature>
<feature type="compositionally biased region" description="Basic and acidic residues" evidence="1">
    <location>
        <begin position="225"/>
        <end position="234"/>
    </location>
</feature>
<feature type="compositionally biased region" description="Acidic residues" evidence="1">
    <location>
        <begin position="298"/>
        <end position="320"/>
    </location>
</feature>
<evidence type="ECO:0000256" key="2">
    <source>
        <dbReference type="SAM" id="Phobius"/>
    </source>
</evidence>
<feature type="compositionally biased region" description="Basic and acidic residues" evidence="1">
    <location>
        <begin position="242"/>
        <end position="254"/>
    </location>
</feature>
<dbReference type="AlphaFoldDB" id="A0A0G4EM10"/>
<reference evidence="3 4" key="1">
    <citation type="submission" date="2014-11" db="EMBL/GenBank/DDBJ databases">
        <authorList>
            <person name="Zhu J."/>
            <person name="Qi W."/>
            <person name="Song R."/>
        </authorList>
    </citation>
    <scope>NUCLEOTIDE SEQUENCE [LARGE SCALE GENOMIC DNA]</scope>
</reference>
<feature type="region of interest" description="Disordered" evidence="1">
    <location>
        <begin position="1079"/>
        <end position="1098"/>
    </location>
</feature>
<dbReference type="STRING" id="1169540.A0A0G4EM10"/>
<dbReference type="Proteomes" id="UP000041254">
    <property type="component" value="Unassembled WGS sequence"/>
</dbReference>
<feature type="compositionally biased region" description="Low complexity" evidence="1">
    <location>
        <begin position="1081"/>
        <end position="1094"/>
    </location>
</feature>
<dbReference type="VEuPathDB" id="CryptoDB:Vbra_5251"/>
<feature type="transmembrane region" description="Helical" evidence="2">
    <location>
        <begin position="557"/>
        <end position="579"/>
    </location>
</feature>
<evidence type="ECO:0000313" key="4">
    <source>
        <dbReference type="Proteomes" id="UP000041254"/>
    </source>
</evidence>